<sequence length="251" mass="29334">IYSLSDFITYYDTSQRICYRRIISILRIDKSQDRCIKIERILKFNSLPPMLKSQQRKIASHKGYLWMTDEMLVINPAKIKSKVDIWLIDVNKPNNYQYVISEIVPFRIAYHAIGGLYLQIGNMKQMLRQKLKNHFLLSFIPFVATSDEVLQPLINDIQDLEREYELKIGVITSDLLEGNEQAGVKNHNAHHGCRNCMIHHSKLNNVSFDTARHSRYHHKTTLQFSTIRKVQTQAQRDALAMQYGIQENPCL</sequence>
<evidence type="ECO:0000313" key="2">
    <source>
        <dbReference type="Proteomes" id="UP000789375"/>
    </source>
</evidence>
<comment type="caution">
    <text evidence="1">The sequence shown here is derived from an EMBL/GenBank/DDBJ whole genome shotgun (WGS) entry which is preliminary data.</text>
</comment>
<evidence type="ECO:0000313" key="1">
    <source>
        <dbReference type="EMBL" id="CAG8722685.1"/>
    </source>
</evidence>
<keyword evidence="2" id="KW-1185">Reference proteome</keyword>
<organism evidence="1 2">
    <name type="scientific">Funneliformis mosseae</name>
    <name type="common">Endomycorrhizal fungus</name>
    <name type="synonym">Glomus mosseae</name>
    <dbReference type="NCBI Taxonomy" id="27381"/>
    <lineage>
        <taxon>Eukaryota</taxon>
        <taxon>Fungi</taxon>
        <taxon>Fungi incertae sedis</taxon>
        <taxon>Mucoromycota</taxon>
        <taxon>Glomeromycotina</taxon>
        <taxon>Glomeromycetes</taxon>
        <taxon>Glomerales</taxon>
        <taxon>Glomeraceae</taxon>
        <taxon>Funneliformis</taxon>
    </lineage>
</organism>
<name>A0A9N9I5K1_FUNMO</name>
<gene>
    <name evidence="1" type="ORF">FMOSSE_LOCUS15111</name>
</gene>
<dbReference type="EMBL" id="CAJVPP010013980">
    <property type="protein sequence ID" value="CAG8722685.1"/>
    <property type="molecule type" value="Genomic_DNA"/>
</dbReference>
<proteinExistence type="predicted"/>
<accession>A0A9N9I5K1</accession>
<dbReference type="AlphaFoldDB" id="A0A9N9I5K1"/>
<reference evidence="1" key="1">
    <citation type="submission" date="2021-06" db="EMBL/GenBank/DDBJ databases">
        <authorList>
            <person name="Kallberg Y."/>
            <person name="Tangrot J."/>
            <person name="Rosling A."/>
        </authorList>
    </citation>
    <scope>NUCLEOTIDE SEQUENCE</scope>
    <source>
        <strain evidence="1">87-6 pot B 2015</strain>
    </source>
</reference>
<feature type="non-terminal residue" evidence="1">
    <location>
        <position position="1"/>
    </location>
</feature>
<dbReference type="Proteomes" id="UP000789375">
    <property type="component" value="Unassembled WGS sequence"/>
</dbReference>
<protein>
    <submittedName>
        <fullName evidence="1">10520_t:CDS:1</fullName>
    </submittedName>
</protein>